<feature type="binding site" evidence="7">
    <location>
        <begin position="45"/>
        <end position="48"/>
    </location>
    <ligand>
        <name>substrate</name>
    </ligand>
</feature>
<evidence type="ECO:0000256" key="3">
    <source>
        <dbReference type="ARBA" id="ARBA00023002"/>
    </source>
</evidence>
<comment type="catalytic activity">
    <reaction evidence="7">
        <text>(S)-4-amino-5-oxopentanoate + tRNA(Glu) + NADP(+) = L-glutamyl-tRNA(Glu) + NADPH + H(+)</text>
        <dbReference type="Rhea" id="RHEA:12344"/>
        <dbReference type="Rhea" id="RHEA-COMP:9663"/>
        <dbReference type="Rhea" id="RHEA-COMP:9680"/>
        <dbReference type="ChEBI" id="CHEBI:15378"/>
        <dbReference type="ChEBI" id="CHEBI:57501"/>
        <dbReference type="ChEBI" id="CHEBI:57783"/>
        <dbReference type="ChEBI" id="CHEBI:58349"/>
        <dbReference type="ChEBI" id="CHEBI:78442"/>
        <dbReference type="ChEBI" id="CHEBI:78520"/>
        <dbReference type="EC" id="1.2.1.70"/>
    </reaction>
</comment>
<comment type="domain">
    <text evidence="7">Possesses an unusual extended V-shaped dimeric structure with each monomer consisting of three distinct domains arranged along a curved 'spinal' alpha-helix. The N-terminal catalytic domain specifically recognizes the glutamate moiety of the substrate. The second domain is the NADPH-binding domain, and the third C-terminal domain is responsible for dimerization.</text>
</comment>
<dbReference type="InterPro" id="IPR036291">
    <property type="entry name" value="NAD(P)-bd_dom_sf"/>
</dbReference>
<dbReference type="EC" id="1.2.1.70" evidence="7"/>
<reference evidence="10" key="2">
    <citation type="submission" date="2021-04" db="EMBL/GenBank/DDBJ databases">
        <authorList>
            <person name="Gilroy R."/>
        </authorList>
    </citation>
    <scope>NUCLEOTIDE SEQUENCE</scope>
    <source>
        <strain evidence="10">CHK192-8294</strain>
    </source>
</reference>
<dbReference type="Proteomes" id="UP000823921">
    <property type="component" value="Unassembled WGS sequence"/>
</dbReference>
<feature type="active site" description="Nucleophile" evidence="7">
    <location>
        <position position="46"/>
    </location>
</feature>
<dbReference type="SUPFAM" id="SSF51735">
    <property type="entry name" value="NAD(P)-binding Rossmann-fold domains"/>
    <property type="match status" value="2"/>
</dbReference>
<dbReference type="AlphaFoldDB" id="A0A9D2SC36"/>
<comment type="function">
    <text evidence="7">Catalyzes the NADPH-dependent reduction of glutamyl-tRNA(Glu) to glutamate 1-semialdehyde (GSA).</text>
</comment>
<dbReference type="GO" id="GO:0019353">
    <property type="term" value="P:protoporphyrinogen IX biosynthetic process from glutamate"/>
    <property type="evidence" value="ECO:0007669"/>
    <property type="project" value="TreeGrafter"/>
</dbReference>
<reference evidence="10" key="1">
    <citation type="journal article" date="2021" name="PeerJ">
        <title>Extensive microbial diversity within the chicken gut microbiome revealed by metagenomics and culture.</title>
        <authorList>
            <person name="Gilroy R."/>
            <person name="Ravi A."/>
            <person name="Getino M."/>
            <person name="Pursley I."/>
            <person name="Horton D.L."/>
            <person name="Alikhan N.F."/>
            <person name="Baker D."/>
            <person name="Gharbi K."/>
            <person name="Hall N."/>
            <person name="Watson M."/>
            <person name="Adriaenssens E.M."/>
            <person name="Foster-Nyarko E."/>
            <person name="Jarju S."/>
            <person name="Secka A."/>
            <person name="Antonio M."/>
            <person name="Oren A."/>
            <person name="Chaudhuri R.R."/>
            <person name="La Ragione R."/>
            <person name="Hildebrand F."/>
            <person name="Pallen M.J."/>
        </authorList>
    </citation>
    <scope>NUCLEOTIDE SEQUENCE</scope>
    <source>
        <strain evidence="10">CHK192-8294</strain>
    </source>
</reference>
<feature type="binding site" evidence="7">
    <location>
        <begin position="183"/>
        <end position="188"/>
    </location>
    <ligand>
        <name>NADP(+)</name>
        <dbReference type="ChEBI" id="CHEBI:58349"/>
    </ligand>
</feature>
<dbReference type="Pfam" id="PF13241">
    <property type="entry name" value="NAD_binding_7"/>
    <property type="match status" value="1"/>
</dbReference>
<dbReference type="Pfam" id="PF05201">
    <property type="entry name" value="GlutR_N"/>
    <property type="match status" value="1"/>
</dbReference>
<dbReference type="GO" id="GO:0043115">
    <property type="term" value="F:precorrin-2 dehydrogenase activity"/>
    <property type="evidence" value="ECO:0007669"/>
    <property type="project" value="UniProtKB-EC"/>
</dbReference>
<feature type="binding site" evidence="7">
    <location>
        <position position="114"/>
    </location>
    <ligand>
        <name>substrate</name>
    </ligand>
</feature>
<keyword evidence="4" id="KW-0520">NAD</keyword>
<evidence type="ECO:0000256" key="6">
    <source>
        <dbReference type="ARBA" id="ARBA00047561"/>
    </source>
</evidence>
<comment type="catalytic activity">
    <reaction evidence="6">
        <text>precorrin-2 + NAD(+) = sirohydrochlorin + NADH + 2 H(+)</text>
        <dbReference type="Rhea" id="RHEA:15613"/>
        <dbReference type="ChEBI" id="CHEBI:15378"/>
        <dbReference type="ChEBI" id="CHEBI:57540"/>
        <dbReference type="ChEBI" id="CHEBI:57945"/>
        <dbReference type="ChEBI" id="CHEBI:58351"/>
        <dbReference type="ChEBI" id="CHEBI:58827"/>
        <dbReference type="EC" id="1.3.1.76"/>
    </reaction>
</comment>
<dbReference type="NCBIfam" id="TIGR01470">
    <property type="entry name" value="cysG_Nterm"/>
    <property type="match status" value="1"/>
</dbReference>
<dbReference type="FunFam" id="3.30.460.30:FF:000001">
    <property type="entry name" value="Glutamyl-tRNA reductase"/>
    <property type="match status" value="1"/>
</dbReference>
<dbReference type="SUPFAM" id="SSF69742">
    <property type="entry name" value="Glutamyl tRNA-reductase catalytic, N-terminal domain"/>
    <property type="match status" value="1"/>
</dbReference>
<dbReference type="Pfam" id="PF01488">
    <property type="entry name" value="Shikimate_DH"/>
    <property type="match status" value="1"/>
</dbReference>
<comment type="subunit">
    <text evidence="7">Homodimer.</text>
</comment>
<feature type="domain" description="Glutamyl-tRNA reductase N-terminal" evidence="9">
    <location>
        <begin position="3"/>
        <end position="149"/>
    </location>
</feature>
<feature type="domain" description="Quinate/shikimate 5-dehydrogenase/glutamyl-tRNA reductase" evidence="8">
    <location>
        <begin position="170"/>
        <end position="291"/>
    </location>
</feature>
<protein>
    <recommendedName>
        <fullName evidence="7">Glutamyl-tRNA reductase</fullName>
        <shortName evidence="7">GluTR</shortName>
        <ecNumber evidence="7">1.2.1.70</ecNumber>
    </recommendedName>
</protein>
<keyword evidence="2 7" id="KW-0521">NADP</keyword>
<name>A0A9D2SC36_9FIRM</name>
<evidence type="ECO:0000256" key="1">
    <source>
        <dbReference type="ARBA" id="ARBA00005010"/>
    </source>
</evidence>
<keyword evidence="5 7" id="KW-0627">Porphyrin biosynthesis</keyword>
<comment type="pathway">
    <text evidence="7">Porphyrin-containing compound metabolism; protoporphyrin-IX biosynthesis; 5-aminolevulinate from L-glutamyl-tRNA(Glu): step 1/2.</text>
</comment>
<gene>
    <name evidence="7" type="primary">hemA</name>
    <name evidence="10" type="ORF">H9712_09675</name>
</gene>
<feature type="site" description="Important for activity" evidence="7">
    <location>
        <position position="93"/>
    </location>
</feature>
<proteinExistence type="inferred from homology"/>
<dbReference type="Gene3D" id="3.30.460.30">
    <property type="entry name" value="Glutamyl-tRNA reductase, N-terminal domain"/>
    <property type="match status" value="1"/>
</dbReference>
<evidence type="ECO:0000256" key="4">
    <source>
        <dbReference type="ARBA" id="ARBA00023027"/>
    </source>
</evidence>
<evidence type="ECO:0000259" key="9">
    <source>
        <dbReference type="Pfam" id="PF05201"/>
    </source>
</evidence>
<dbReference type="InterPro" id="IPR006367">
    <property type="entry name" value="Sirohaem_synthase_N"/>
</dbReference>
<comment type="caution">
    <text evidence="10">The sequence shown here is derived from an EMBL/GenBank/DDBJ whole genome shotgun (WGS) entry which is preliminary data.</text>
</comment>
<evidence type="ECO:0000259" key="8">
    <source>
        <dbReference type="Pfam" id="PF01488"/>
    </source>
</evidence>
<organism evidence="10 11">
    <name type="scientific">Candidatus Flavonifractor intestinigallinarum</name>
    <dbReference type="NCBI Taxonomy" id="2838586"/>
    <lineage>
        <taxon>Bacteria</taxon>
        <taxon>Bacillati</taxon>
        <taxon>Bacillota</taxon>
        <taxon>Clostridia</taxon>
        <taxon>Eubacteriales</taxon>
        <taxon>Oscillospiraceae</taxon>
        <taxon>Flavonifractor</taxon>
    </lineage>
</organism>
<dbReference type="EMBL" id="DWXO01000091">
    <property type="protein sequence ID" value="HJB81246.1"/>
    <property type="molecule type" value="Genomic_DNA"/>
</dbReference>
<evidence type="ECO:0000256" key="5">
    <source>
        <dbReference type="ARBA" id="ARBA00023244"/>
    </source>
</evidence>
<comment type="pathway">
    <text evidence="1">Porphyrin-containing compound metabolism; siroheme biosynthesis; sirohydrochlorin from precorrin-2: step 1/1.</text>
</comment>
<dbReference type="GO" id="GO:0050661">
    <property type="term" value="F:NADP binding"/>
    <property type="evidence" value="ECO:0007669"/>
    <property type="project" value="InterPro"/>
</dbReference>
<evidence type="ECO:0000256" key="7">
    <source>
        <dbReference type="HAMAP-Rule" id="MF_00087"/>
    </source>
</evidence>
<keyword evidence="3 7" id="KW-0560">Oxidoreductase</keyword>
<comment type="miscellaneous">
    <text evidence="7">During catalysis, the active site Cys acts as a nucleophile attacking the alpha-carbonyl group of tRNA-bound glutamate with the formation of a thioester intermediate between enzyme and glutamate, and the concomitant release of tRNA(Glu). The thioester intermediate is finally reduced by direct hydride transfer from NADPH, to form the product GSA.</text>
</comment>
<dbReference type="GO" id="GO:0008883">
    <property type="term" value="F:glutamyl-tRNA reductase activity"/>
    <property type="evidence" value="ECO:0007669"/>
    <property type="project" value="UniProtKB-UniRule"/>
</dbReference>
<dbReference type="InterPro" id="IPR036343">
    <property type="entry name" value="GluRdtase_N_sf"/>
</dbReference>
<dbReference type="Gene3D" id="3.40.50.720">
    <property type="entry name" value="NAD(P)-binding Rossmann-like Domain"/>
    <property type="match status" value="2"/>
</dbReference>
<evidence type="ECO:0000313" key="11">
    <source>
        <dbReference type="Proteomes" id="UP000823921"/>
    </source>
</evidence>
<dbReference type="CDD" id="cd05213">
    <property type="entry name" value="NAD_bind_Glutamyl_tRNA_reduct"/>
    <property type="match status" value="1"/>
</dbReference>
<dbReference type="PANTHER" id="PTHR43013">
    <property type="entry name" value="GLUTAMYL-TRNA REDUCTASE"/>
    <property type="match status" value="1"/>
</dbReference>
<feature type="binding site" evidence="7">
    <location>
        <begin position="108"/>
        <end position="110"/>
    </location>
    <ligand>
        <name>substrate</name>
    </ligand>
</feature>
<evidence type="ECO:0000256" key="2">
    <source>
        <dbReference type="ARBA" id="ARBA00022857"/>
    </source>
</evidence>
<accession>A0A9D2SC36</accession>
<dbReference type="GO" id="GO:0019354">
    <property type="term" value="P:siroheme biosynthetic process"/>
    <property type="evidence" value="ECO:0007669"/>
    <property type="project" value="InterPro"/>
</dbReference>
<feature type="binding site" evidence="7">
    <location>
        <position position="103"/>
    </location>
    <ligand>
        <name>substrate</name>
    </ligand>
</feature>
<dbReference type="InterPro" id="IPR006151">
    <property type="entry name" value="Shikm_DH/Glu-tRNA_Rdtase"/>
</dbReference>
<sequence>MTGLDWHKAPIDLREQLSFTRNQVLELDRRLSRRSGVEGCVLLSTCNRTELYLSCGEGPLPDPGRLLCTEAGVEYAPFEAAFVTRTGEEAARHLMEVAGGLRSQIWGEDQIVTQVKGAVQAAREVGTADGVLETLFRNAAAAGKEIKTKVRFIGVPRSAARSAVDRLEAHLGGLKGRKALVIGNGEMGRLAASLLYEAGCAVTVTLRSYHHGETVVPAGCAVTPYEERYQAMEGMDLVLSATTSPHYTVTAWELAELSHPPRVLADLAIPRDIEPQVATLPGFTLYNVDDLGVETSRELPPEAAAIVEKYLDRLNQWENYKNCLPGLERVKQAVAARVLSTDLEGPEARELVELAVSRAVDLLSGGLKDNLTPEDLERCAAKIEVHTAAKPRWTLPPEKHFRFPLFIDLMGKTAVVIGGGVVACRRAEVLSRFGAEVTVIAPRCKPLDGRIQWEGRPYAPGDLAGAAIAVAATDDRSVNRAVGEEARALGIPVSVADAPEECTFFFPAICTGDNIVAGVAGRGDDHARTARAAKAIRAVLEELE</sequence>
<dbReference type="PANTHER" id="PTHR43013:SF1">
    <property type="entry name" value="GLUTAMYL-TRNA REDUCTASE"/>
    <property type="match status" value="1"/>
</dbReference>
<dbReference type="HAMAP" id="MF_00087">
    <property type="entry name" value="Glu_tRNA_reductase"/>
    <property type="match status" value="1"/>
</dbReference>
<dbReference type="InterPro" id="IPR000343">
    <property type="entry name" value="4pyrrol_synth_GluRdtase"/>
</dbReference>
<dbReference type="InterPro" id="IPR015895">
    <property type="entry name" value="4pyrrol_synth_GluRdtase_N"/>
</dbReference>
<comment type="similarity">
    <text evidence="7">Belongs to the glutamyl-tRNA reductase family.</text>
</comment>
<evidence type="ECO:0000313" key="10">
    <source>
        <dbReference type="EMBL" id="HJB81246.1"/>
    </source>
</evidence>